<proteinExistence type="inferred from homology"/>
<sequence length="132" mass="14408">MTQWAHQRYLAHQVLTASPERLVTMLYDGIVADLGRASSAIAAGDGYACNEALVRAQSIVLELQRSLRTDVWDGADQLLALYHFLYSRLVVANVKKDAAVVAECLALVQPLQQAWHRAYVAVGESRQAAAAS</sequence>
<comment type="subcellular location">
    <subcellularLocation>
        <location evidence="1 6">Cytoplasm</location>
        <location evidence="1 6">Cytosol</location>
    </subcellularLocation>
</comment>
<keyword evidence="4 6" id="KW-1005">Bacterial flagellum biogenesis</keyword>
<keyword evidence="7" id="KW-0966">Cell projection</keyword>
<accession>A0ABW9QQ41</accession>
<comment type="similarity">
    <text evidence="2 6">Belongs to the FliS family.</text>
</comment>
<evidence type="ECO:0000256" key="1">
    <source>
        <dbReference type="ARBA" id="ARBA00004514"/>
    </source>
</evidence>
<gene>
    <name evidence="7" type="primary">fliS</name>
    <name evidence="7" type="ORF">GHK86_04235</name>
</gene>
<keyword evidence="7" id="KW-0282">Flagellum</keyword>
<dbReference type="EMBL" id="WJHE01000177">
    <property type="protein sequence ID" value="MST31935.1"/>
    <property type="molecule type" value="Genomic_DNA"/>
</dbReference>
<evidence type="ECO:0000256" key="4">
    <source>
        <dbReference type="ARBA" id="ARBA00022795"/>
    </source>
</evidence>
<comment type="caution">
    <text evidence="7">The sequence shown here is derived from an EMBL/GenBank/DDBJ whole genome shotgun (WGS) entry which is preliminary data.</text>
</comment>
<evidence type="ECO:0000313" key="8">
    <source>
        <dbReference type="Proteomes" id="UP000437736"/>
    </source>
</evidence>
<evidence type="ECO:0000313" key="7">
    <source>
        <dbReference type="EMBL" id="MST31935.1"/>
    </source>
</evidence>
<dbReference type="SUPFAM" id="SSF101116">
    <property type="entry name" value="Flagellar export chaperone FliS"/>
    <property type="match status" value="1"/>
</dbReference>
<protein>
    <recommendedName>
        <fullName evidence="6">Flagellar secretion chaperone FliS</fullName>
    </recommendedName>
</protein>
<dbReference type="InterPro" id="IPR003713">
    <property type="entry name" value="FliS"/>
</dbReference>
<dbReference type="PIRSF" id="PIRSF039090">
    <property type="entry name" value="Flis"/>
    <property type="match status" value="1"/>
</dbReference>
<evidence type="ECO:0000256" key="5">
    <source>
        <dbReference type="ARBA" id="ARBA00023186"/>
    </source>
</evidence>
<dbReference type="Gene3D" id="1.20.120.340">
    <property type="entry name" value="Flagellar protein FliS"/>
    <property type="match status" value="1"/>
</dbReference>
<dbReference type="Proteomes" id="UP000437736">
    <property type="component" value="Unassembled WGS sequence"/>
</dbReference>
<name>A0ABW9QQ41_9ACTN</name>
<organism evidence="7 8">
    <name type="scientific">Acidiferrimicrobium australe</name>
    <dbReference type="NCBI Taxonomy" id="2664430"/>
    <lineage>
        <taxon>Bacteria</taxon>
        <taxon>Bacillati</taxon>
        <taxon>Actinomycetota</taxon>
        <taxon>Acidimicrobiia</taxon>
        <taxon>Acidimicrobiales</taxon>
        <taxon>Acidimicrobiaceae</taxon>
        <taxon>Acidiferrimicrobium</taxon>
    </lineage>
</organism>
<dbReference type="Pfam" id="PF02561">
    <property type="entry name" value="FliS"/>
    <property type="match status" value="1"/>
</dbReference>
<keyword evidence="7" id="KW-0969">Cilium</keyword>
<dbReference type="CDD" id="cd16098">
    <property type="entry name" value="FliS"/>
    <property type="match status" value="1"/>
</dbReference>
<keyword evidence="5" id="KW-0143">Chaperone</keyword>
<dbReference type="NCBIfam" id="TIGR00208">
    <property type="entry name" value="fliS"/>
    <property type="match status" value="1"/>
</dbReference>
<dbReference type="InterPro" id="IPR036584">
    <property type="entry name" value="FliS_sf"/>
</dbReference>
<evidence type="ECO:0000256" key="2">
    <source>
        <dbReference type="ARBA" id="ARBA00008787"/>
    </source>
</evidence>
<keyword evidence="3 6" id="KW-0963">Cytoplasm</keyword>
<reference evidence="7 8" key="1">
    <citation type="submission" date="2019-11" db="EMBL/GenBank/DDBJ databases">
        <title>Acidiferrimicrobium australis gen. nov., sp. nov., an acidophilic and obligately heterotrophic, member of the Actinobacteria that catalyses dissimilatory oxido- reduction of iron isolated from metal-rich acidic water in Chile.</title>
        <authorList>
            <person name="Gonzalez D."/>
            <person name="Huber K."/>
            <person name="Hedrich S."/>
            <person name="Rojas-Villalobos C."/>
            <person name="Quatrini R."/>
            <person name="Dinamarca M.A."/>
            <person name="Schwarz A."/>
            <person name="Canales C."/>
            <person name="Nancucheo I."/>
        </authorList>
    </citation>
    <scope>NUCLEOTIDE SEQUENCE [LARGE SCALE GENOMIC DNA]</scope>
    <source>
        <strain evidence="7 8">USS-CCA1</strain>
    </source>
</reference>
<dbReference type="PANTHER" id="PTHR34773:SF1">
    <property type="entry name" value="FLAGELLAR SECRETION CHAPERONE FLIS"/>
    <property type="match status" value="1"/>
</dbReference>
<evidence type="ECO:0000256" key="3">
    <source>
        <dbReference type="ARBA" id="ARBA00022490"/>
    </source>
</evidence>
<dbReference type="PANTHER" id="PTHR34773">
    <property type="entry name" value="FLAGELLAR SECRETION CHAPERONE FLIS"/>
    <property type="match status" value="1"/>
</dbReference>
<keyword evidence="8" id="KW-1185">Reference proteome</keyword>
<evidence type="ECO:0000256" key="6">
    <source>
        <dbReference type="PIRNR" id="PIRNR039090"/>
    </source>
</evidence>